<dbReference type="InterPro" id="IPR013103">
    <property type="entry name" value="RVT_2"/>
</dbReference>
<evidence type="ECO:0000256" key="2">
    <source>
        <dbReference type="SAM" id="SignalP"/>
    </source>
</evidence>
<gene>
    <name evidence="4" type="ORF">PHMEG_00025683</name>
</gene>
<evidence type="ECO:0000313" key="4">
    <source>
        <dbReference type="EMBL" id="OWZ02712.1"/>
    </source>
</evidence>
<reference evidence="5" key="1">
    <citation type="submission" date="2017-03" db="EMBL/GenBank/DDBJ databases">
        <title>Phytopthora megakarya and P. palmivora, two closely related causual agents of cacao black pod achieved similar genome size and gene model numbers by different mechanisms.</title>
        <authorList>
            <person name="Ali S."/>
            <person name="Shao J."/>
            <person name="Larry D.J."/>
            <person name="Kronmiller B."/>
            <person name="Shen D."/>
            <person name="Strem M.D."/>
            <person name="Melnick R.L."/>
            <person name="Guiltinan M.J."/>
            <person name="Tyler B.M."/>
            <person name="Meinhardt L.W."/>
            <person name="Bailey B.A."/>
        </authorList>
    </citation>
    <scope>NUCLEOTIDE SEQUENCE [LARGE SCALE GENOMIC DNA]</scope>
    <source>
        <strain evidence="5">zdho120</strain>
    </source>
</reference>
<evidence type="ECO:0000259" key="3">
    <source>
        <dbReference type="Pfam" id="PF07727"/>
    </source>
</evidence>
<organism evidence="4 5">
    <name type="scientific">Phytophthora megakarya</name>
    <dbReference type="NCBI Taxonomy" id="4795"/>
    <lineage>
        <taxon>Eukaryota</taxon>
        <taxon>Sar</taxon>
        <taxon>Stramenopiles</taxon>
        <taxon>Oomycota</taxon>
        <taxon>Peronosporomycetes</taxon>
        <taxon>Peronosporales</taxon>
        <taxon>Peronosporaceae</taxon>
        <taxon>Phytophthora</taxon>
    </lineage>
</organism>
<feature type="chain" id="PRO_5012601313" evidence="2">
    <location>
        <begin position="20"/>
        <end position="350"/>
    </location>
</feature>
<comment type="caution">
    <text evidence="4">The sequence shown here is derived from an EMBL/GenBank/DDBJ whole genome shotgun (WGS) entry which is preliminary data.</text>
</comment>
<dbReference type="STRING" id="4795.A0A225VBL4"/>
<proteinExistence type="predicted"/>
<accession>A0A225VBL4</accession>
<dbReference type="Proteomes" id="UP000198211">
    <property type="component" value="Unassembled WGS sequence"/>
</dbReference>
<keyword evidence="2" id="KW-0732">Signal</keyword>
<feature type="domain" description="Reverse transcriptase Ty1/copia-type" evidence="3">
    <location>
        <begin position="263"/>
        <end position="341"/>
    </location>
</feature>
<keyword evidence="5" id="KW-1185">Reference proteome</keyword>
<protein>
    <submittedName>
        <fullName evidence="4">Integrase, catalytic core protein</fullName>
    </submittedName>
</protein>
<evidence type="ECO:0000256" key="1">
    <source>
        <dbReference type="SAM" id="MobiDB-lite"/>
    </source>
</evidence>
<feature type="signal peptide" evidence="2">
    <location>
        <begin position="1"/>
        <end position="19"/>
    </location>
</feature>
<feature type="region of interest" description="Disordered" evidence="1">
    <location>
        <begin position="134"/>
        <end position="172"/>
    </location>
</feature>
<dbReference type="Pfam" id="PF07727">
    <property type="entry name" value="RVT_2"/>
    <property type="match status" value="1"/>
</dbReference>
<sequence>MNSARVMLWVSALPQRLWGDAVLYTSYIRIYLPTRANTDHASPIEALKRNVPDVSHILRFGAKCTIHVAHSAKKSVKKRAEIGVVISVDSNKKAYHAFIPRNKRIISTTHIPNIDRLDTRAMGRYMDAVVDQHMESTSQPHNGPHIHTEEQVDSDGDYRPAPGAPSEQHDLSSRAIQRVFGLNRNARALSAEDFHLLLSFIREFANLVTAFFTIGPEGGTAFATPREGDCVKKPTSVEEAMKSLHWHEWEQAMKEELRAILENDTWEVVDISKAGTLISRKWVFKVTFDSRRELERFKARIVAHGFSQKFGIDFIETFAPVLKITSLRLIVVLATLWRAVVRQTPTFVLN</sequence>
<name>A0A225VBL4_9STRA</name>
<dbReference type="EMBL" id="NBNE01005988">
    <property type="protein sequence ID" value="OWZ02712.1"/>
    <property type="molecule type" value="Genomic_DNA"/>
</dbReference>
<dbReference type="AlphaFoldDB" id="A0A225VBL4"/>
<evidence type="ECO:0000313" key="5">
    <source>
        <dbReference type="Proteomes" id="UP000198211"/>
    </source>
</evidence>
<dbReference type="OrthoDB" id="123918at2759"/>